<dbReference type="Proteomes" id="UP001225356">
    <property type="component" value="Unassembled WGS sequence"/>
</dbReference>
<evidence type="ECO:0000313" key="1">
    <source>
        <dbReference type="EMBL" id="MDP9849147.1"/>
    </source>
</evidence>
<accession>A0ABT9QQW2</accession>
<protein>
    <submittedName>
        <fullName evidence="1">Uncharacterized protein</fullName>
    </submittedName>
</protein>
<name>A0ABT9QQW2_9ACTN</name>
<comment type="caution">
    <text evidence="1">The sequence shown here is derived from an EMBL/GenBank/DDBJ whole genome shotgun (WGS) entry which is preliminary data.</text>
</comment>
<dbReference type="EMBL" id="JAUSQU010000001">
    <property type="protein sequence ID" value="MDP9849147.1"/>
    <property type="molecule type" value="Genomic_DNA"/>
</dbReference>
<sequence length="66" mass="6993">MAAQLQVERSAQFLVQAVRQSAPVAFPAMNVPAIPALEGGSYAPTKHIGNGGLRGPHPWRHPPVIT</sequence>
<evidence type="ECO:0000313" key="2">
    <source>
        <dbReference type="Proteomes" id="UP001225356"/>
    </source>
</evidence>
<gene>
    <name evidence="1" type="ORF">J2853_008358</name>
</gene>
<keyword evidence="2" id="KW-1185">Reference proteome</keyword>
<reference evidence="1 2" key="1">
    <citation type="submission" date="2023-07" db="EMBL/GenBank/DDBJ databases">
        <title>Sequencing the genomes of 1000 actinobacteria strains.</title>
        <authorList>
            <person name="Klenk H.-P."/>
        </authorList>
    </citation>
    <scope>NUCLEOTIDE SEQUENCE [LARGE SCALE GENOMIC DNA]</scope>
    <source>
        <strain evidence="1 2">DSM 46740</strain>
    </source>
</reference>
<proteinExistence type="predicted"/>
<organism evidence="1 2">
    <name type="scientific">Streptosporangium lutulentum</name>
    <dbReference type="NCBI Taxonomy" id="1461250"/>
    <lineage>
        <taxon>Bacteria</taxon>
        <taxon>Bacillati</taxon>
        <taxon>Actinomycetota</taxon>
        <taxon>Actinomycetes</taxon>
        <taxon>Streptosporangiales</taxon>
        <taxon>Streptosporangiaceae</taxon>
        <taxon>Streptosporangium</taxon>
    </lineage>
</organism>